<dbReference type="KEGG" id="sera:Ser39006_013680"/>
<sequence length="267" mass="30270">MLIDWFTVGAQVLNFLILVWLLKHFLYLPILNAIDAREQRIERELADADAKKAEAEQARDEFQHKNTAFDKERASLLSQAKKTANDERQRLLDIAREEAIALSAKCQERLQSEAQELQQEISRRTRQQIFSIARKTLVDLADVTLETRMVLVFVARLQNLSTDEKQKLVDALLVAAQPIVVRTVFELPATDRTIIETQIRELFGAKTTLCFETAPEMVSGIELSANGQKVAWSIAEYLAEMENGVIELLNVKTAQNAIPEEGIVNEH</sequence>
<dbReference type="PANTHER" id="PTHR33445">
    <property type="entry name" value="ATP SYNTHASE SUBUNIT B', CHLOROPLASTIC"/>
    <property type="match status" value="1"/>
</dbReference>
<evidence type="ECO:0000313" key="17">
    <source>
        <dbReference type="Proteomes" id="UP000017700"/>
    </source>
</evidence>
<comment type="subcellular location">
    <subcellularLocation>
        <location evidence="13">Cell membrane</location>
        <topology evidence="13">Single-pass membrane protein</topology>
    </subcellularLocation>
    <subcellularLocation>
        <location evidence="12">Endomembrane system</location>
        <topology evidence="12">Single-pass membrane protein</topology>
    </subcellularLocation>
</comment>
<protein>
    <recommendedName>
        <fullName evidence="13">ATP synthase subunit b</fullName>
    </recommendedName>
    <alternativeName>
        <fullName evidence="13">ATP synthase F(0) sector subunit b</fullName>
    </alternativeName>
    <alternativeName>
        <fullName evidence="13">ATPase subunit I</fullName>
    </alternativeName>
    <alternativeName>
        <fullName evidence="13">F-type ATPase subunit b</fullName>
        <shortName evidence="13">F-ATPase subunit b</shortName>
    </alternativeName>
</protein>
<proteinExistence type="inferred from homology"/>
<dbReference type="CDD" id="cd06503">
    <property type="entry name" value="ATP-synt_Fo_b"/>
    <property type="match status" value="1"/>
</dbReference>
<keyword evidence="5 13" id="KW-0375">Hydrogen ion transport</keyword>
<evidence type="ECO:0000256" key="7">
    <source>
        <dbReference type="ARBA" id="ARBA00023065"/>
    </source>
</evidence>
<dbReference type="NCBIfam" id="TIGR03321">
    <property type="entry name" value="alt_F1F0_F0_B"/>
    <property type="match status" value="1"/>
</dbReference>
<dbReference type="InterPro" id="IPR002146">
    <property type="entry name" value="ATP_synth_b/b'su_bac/chlpt"/>
</dbReference>
<dbReference type="GO" id="GO:0046961">
    <property type="term" value="F:proton-transporting ATPase activity, rotational mechanism"/>
    <property type="evidence" value="ECO:0007669"/>
    <property type="project" value="TreeGrafter"/>
</dbReference>
<evidence type="ECO:0000256" key="6">
    <source>
        <dbReference type="ARBA" id="ARBA00022989"/>
    </source>
</evidence>
<dbReference type="GO" id="GO:0046933">
    <property type="term" value="F:proton-transporting ATP synthase activity, rotational mechanism"/>
    <property type="evidence" value="ECO:0007669"/>
    <property type="project" value="UniProtKB-UniRule"/>
</dbReference>
<dbReference type="HAMAP" id="MF_01398">
    <property type="entry name" value="ATP_synth_b_bprime"/>
    <property type="match status" value="1"/>
</dbReference>
<comment type="similarity">
    <text evidence="1 13">Belongs to the ATPase B chain family.</text>
</comment>
<evidence type="ECO:0000256" key="3">
    <source>
        <dbReference type="ARBA" id="ARBA00022547"/>
    </source>
</evidence>
<reference evidence="16 17" key="1">
    <citation type="journal article" date="2013" name="Genome Announc.">
        <title>Draft genome sequence of Serratia sp. strain ATCC 39006, a model bacterium for analysis of the biosynthesis and regulation of prodigiosin, a carbapenem, and gas vesicles.</title>
        <authorList>
            <person name="Fineran P.C."/>
            <person name="Iglesias Cans M.C."/>
            <person name="Ramsay J.P."/>
            <person name="Wilf N.M."/>
            <person name="Cossyleon D."/>
            <person name="McNeil M.B."/>
            <person name="Williamson N.R."/>
            <person name="Monson R.E."/>
            <person name="Becher S.A."/>
            <person name="Stanton J.A."/>
            <person name="Brugger K."/>
            <person name="Brown S.D."/>
            <person name="Salmond G.P."/>
        </authorList>
    </citation>
    <scope>NUCLEOTIDE SEQUENCE [LARGE SCALE GENOMIC DNA]</scope>
    <source>
        <strain evidence="16">ATCC 39006</strain>
        <strain evidence="17">ATCC 39006 / SC 11482</strain>
    </source>
</reference>
<evidence type="ECO:0000313" key="18">
    <source>
        <dbReference type="Proteomes" id="UP000233778"/>
    </source>
</evidence>
<evidence type="ECO:0000313" key="15">
    <source>
        <dbReference type="EMBL" id="AUH00761.1"/>
    </source>
</evidence>
<dbReference type="RefSeq" id="WP_021016004.1">
    <property type="nucleotide sequence ID" value="NZ_CP025084.1"/>
</dbReference>
<reference evidence="16" key="2">
    <citation type="submission" date="2013-09" db="EMBL/GenBank/DDBJ databases">
        <authorList>
            <person name="Wang G."/>
            <person name="Yang Y."/>
            <person name="Su Y."/>
        </authorList>
    </citation>
    <scope>NUCLEOTIDE SEQUENCE</scope>
    <source>
        <strain evidence="16">ATCC 39006</strain>
    </source>
</reference>
<evidence type="ECO:0000256" key="5">
    <source>
        <dbReference type="ARBA" id="ARBA00022781"/>
    </source>
</evidence>
<evidence type="ECO:0000256" key="10">
    <source>
        <dbReference type="ARBA" id="ARBA00025198"/>
    </source>
</evidence>
<evidence type="ECO:0000256" key="11">
    <source>
        <dbReference type="ARBA" id="ARBA00025614"/>
    </source>
</evidence>
<keyword evidence="17" id="KW-1185">Reference proteome</keyword>
<dbReference type="OrthoDB" id="466272at2"/>
<dbReference type="InterPro" id="IPR017707">
    <property type="entry name" value="Alt_ATP_synth_F0_bsu"/>
</dbReference>
<keyword evidence="9 13" id="KW-0066">ATP synthesis</keyword>
<comment type="function">
    <text evidence="10 13">F(1)F(0) ATP synthase produces ATP from ADP in the presence of a proton or sodium gradient. F-type ATPases consist of two structural domains, F(1) containing the extramembraneous catalytic core and F(0) containing the membrane proton channel, linked together by a central stalk and a peripheral stalk. During catalysis, ATP synthesis in the catalytic domain of F(1) is coupled via a rotary mechanism of the central stalk subunits to proton translocation.</text>
</comment>
<dbReference type="AlphaFoldDB" id="A0A2I5TKN2"/>
<evidence type="ECO:0000313" key="16">
    <source>
        <dbReference type="EMBL" id="AUH05082.1"/>
    </source>
</evidence>
<dbReference type="InterPro" id="IPR050059">
    <property type="entry name" value="ATP_synthase_B_chain"/>
</dbReference>
<reference evidence="15 18" key="3">
    <citation type="submission" date="2017-11" db="EMBL/GenBank/DDBJ databases">
        <title>Complete genome sequence of Serratia sp. ATCC 39006 LacA.</title>
        <authorList>
            <person name="Hampton H.G."/>
            <person name="Jackson S.A."/>
            <person name="Jauregui R."/>
            <person name="Poulter G.T.M."/>
            <person name="Salmond G.P.C."/>
            <person name="Fineran P.C."/>
        </authorList>
    </citation>
    <scope>NUCLEOTIDE SEQUENCE [LARGE SCALE GENOMIC DNA]</scope>
    <source>
        <strain evidence="15 18">ATCC 39006</strain>
    </source>
</reference>
<evidence type="ECO:0000256" key="1">
    <source>
        <dbReference type="ARBA" id="ARBA00005513"/>
    </source>
</evidence>
<keyword evidence="8 13" id="KW-0472">Membrane</keyword>
<gene>
    <name evidence="13" type="primary">atpF</name>
    <name evidence="15" type="ORF">CWC46_13675</name>
    <name evidence="16" type="ORF">Ser39006_013680</name>
</gene>
<feature type="transmembrane region" description="Helical" evidence="13">
    <location>
        <begin position="12"/>
        <end position="34"/>
    </location>
</feature>
<comment type="subunit">
    <text evidence="13">F-type ATPases have 2 components, F(1) - the catalytic core - and F(0) - the membrane proton channel. F(1) has five subunits: alpha(3), beta(3), gamma(1), delta(1), epsilon(1). F(0) has three main subunits: a(1), b(2) and c(10-14). The alpha and beta chains form an alternating ring which encloses part of the gamma chain. F(1) is attached to F(0) by a central stalk formed by the gamma and epsilon chains, while a peripheral stalk is formed by the delta and b chains.</text>
</comment>
<reference evidence="16" key="4">
    <citation type="submission" date="2017-11" db="EMBL/GenBank/DDBJ databases">
        <title>Complete genome sequence of Serratia sp. ATCC 39006.</title>
        <authorList>
            <person name="Hampton H.G."/>
            <person name="Jackson S.A."/>
            <person name="Jauregui R."/>
            <person name="Poulter G.T.M."/>
            <person name="Salmond G.P.C."/>
            <person name="Fineran P.C."/>
        </authorList>
    </citation>
    <scope>NUCLEOTIDE SEQUENCE</scope>
    <source>
        <strain evidence="16">ATCC 39006</strain>
    </source>
</reference>
<dbReference type="Proteomes" id="UP000017700">
    <property type="component" value="Chromosome"/>
</dbReference>
<keyword evidence="6 13" id="KW-1133">Transmembrane helix</keyword>
<evidence type="ECO:0000256" key="8">
    <source>
        <dbReference type="ARBA" id="ARBA00023136"/>
    </source>
</evidence>
<keyword evidence="7 13" id="KW-0406">Ion transport</keyword>
<dbReference type="STRING" id="104623.Ser39006_02741"/>
<dbReference type="Proteomes" id="UP000233778">
    <property type="component" value="Chromosome"/>
</dbReference>
<dbReference type="Pfam" id="PF00430">
    <property type="entry name" value="ATP-synt_B"/>
    <property type="match status" value="1"/>
</dbReference>
<name>A0A2I5TKN2_SERS3</name>
<feature type="coiled-coil region" evidence="14">
    <location>
        <begin position="31"/>
        <end position="127"/>
    </location>
</feature>
<evidence type="ECO:0000256" key="4">
    <source>
        <dbReference type="ARBA" id="ARBA00022692"/>
    </source>
</evidence>
<keyword evidence="3 13" id="KW-0138">CF(0)</keyword>
<dbReference type="GO" id="GO:0005886">
    <property type="term" value="C:plasma membrane"/>
    <property type="evidence" value="ECO:0007669"/>
    <property type="project" value="UniProtKB-SubCell"/>
</dbReference>
<dbReference type="EMBL" id="CP025084">
    <property type="protein sequence ID" value="AUH05082.1"/>
    <property type="molecule type" value="Genomic_DNA"/>
</dbReference>
<keyword evidence="14" id="KW-0175">Coiled coil</keyword>
<dbReference type="GO" id="GO:0045259">
    <property type="term" value="C:proton-transporting ATP synthase complex"/>
    <property type="evidence" value="ECO:0007669"/>
    <property type="project" value="UniProtKB-KW"/>
</dbReference>
<organism evidence="16 17">
    <name type="scientific">Serratia sp. (strain ATCC 39006)</name>
    <name type="common">Prodigiosinella confusarubida</name>
    <dbReference type="NCBI Taxonomy" id="104623"/>
    <lineage>
        <taxon>Bacteria</taxon>
        <taxon>Pseudomonadati</taxon>
        <taxon>Pseudomonadota</taxon>
        <taxon>Gammaproteobacteria</taxon>
        <taxon>Enterobacterales</taxon>
        <taxon>Pectobacteriaceae</taxon>
        <taxon>Prodigiosinella</taxon>
    </lineage>
</organism>
<keyword evidence="4 13" id="KW-0812">Transmembrane</keyword>
<comment type="function">
    <text evidence="11">Component of the F(0) channel, it forms part of the peripheral stalk, linking F(1) to F(0). The b'-subunit is a diverged and duplicated form of b found in plants and photosynthetic bacteria.</text>
</comment>
<keyword evidence="2 13" id="KW-0813">Transport</keyword>
<evidence type="ECO:0000256" key="12">
    <source>
        <dbReference type="ARBA" id="ARBA00037847"/>
    </source>
</evidence>
<evidence type="ECO:0000256" key="2">
    <source>
        <dbReference type="ARBA" id="ARBA00022448"/>
    </source>
</evidence>
<evidence type="ECO:0000256" key="14">
    <source>
        <dbReference type="SAM" id="Coils"/>
    </source>
</evidence>
<accession>A0A2I5TKN2</accession>
<keyword evidence="13" id="KW-1003">Cell membrane</keyword>
<dbReference type="PANTHER" id="PTHR33445:SF2">
    <property type="entry name" value="ATP SYNTHASE SUBUNIT B', CHLOROPLASTIC"/>
    <property type="match status" value="1"/>
</dbReference>
<dbReference type="KEGG" id="serq:CWC46_13675"/>
<dbReference type="EMBL" id="CP025085">
    <property type="protein sequence ID" value="AUH00761.1"/>
    <property type="molecule type" value="Genomic_DNA"/>
</dbReference>
<evidence type="ECO:0000256" key="9">
    <source>
        <dbReference type="ARBA" id="ARBA00023310"/>
    </source>
</evidence>
<dbReference type="GO" id="GO:0012505">
    <property type="term" value="C:endomembrane system"/>
    <property type="evidence" value="ECO:0007669"/>
    <property type="project" value="UniProtKB-SubCell"/>
</dbReference>
<evidence type="ECO:0000256" key="13">
    <source>
        <dbReference type="HAMAP-Rule" id="MF_01398"/>
    </source>
</evidence>